<evidence type="ECO:0000313" key="1">
    <source>
        <dbReference type="EMBL" id="EDH7455692.1"/>
    </source>
</evidence>
<protein>
    <submittedName>
        <fullName evidence="1">YkgJ family cysteine cluster protein</fullName>
    </submittedName>
</protein>
<dbReference type="AlphaFoldDB" id="A0A635J569"/>
<gene>
    <name evidence="1" type="ORF">B4V94_09535</name>
</gene>
<name>A0A635J569_SALDZ</name>
<comment type="caution">
    <text evidence="1">The sequence shown here is derived from an EMBL/GenBank/DDBJ whole genome shotgun (WGS) entry which is preliminary data.</text>
</comment>
<proteinExistence type="predicted"/>
<dbReference type="InterPro" id="IPR005358">
    <property type="entry name" value="Puta_zinc/iron-chelating_dom"/>
</dbReference>
<dbReference type="Pfam" id="PF03692">
    <property type="entry name" value="CxxCxxCC"/>
    <property type="match status" value="1"/>
</dbReference>
<sequence>MNRLQKAFFDTVFLSYQKKSKRQNRLSVSLYNKMIGGVLKEYISNGGVVPVCKKGCSACCNLHVSLLTPVVFYISEMIEESFSESQVYFIKKKLLLRTKISEKYGDDTYRAPCVFLGKTSGQCLIYDFRPGACRRFVSGNIDICNQFAGSPPQDNRLLLSVSEFTEILSVAVYKNGLFMDSHEMNRSLFMALSDRQLYKRWLAGEKNIFPGVAWERFADCVRVTSDSIGDIKVVRGRKK</sequence>
<accession>A0A635J569</accession>
<dbReference type="EMBL" id="AAMIRF010000009">
    <property type="protein sequence ID" value="EDH7455692.1"/>
    <property type="molecule type" value="Genomic_DNA"/>
</dbReference>
<organism evidence="1">
    <name type="scientific">Salmonella diarizonae</name>
    <dbReference type="NCBI Taxonomy" id="59204"/>
    <lineage>
        <taxon>Bacteria</taxon>
        <taxon>Pseudomonadati</taxon>
        <taxon>Pseudomonadota</taxon>
        <taxon>Gammaproteobacteria</taxon>
        <taxon>Enterobacterales</taxon>
        <taxon>Enterobacteriaceae</taxon>
        <taxon>Salmonella</taxon>
    </lineage>
</organism>
<reference evidence="1" key="1">
    <citation type="submission" date="2018-07" db="EMBL/GenBank/DDBJ databases">
        <authorList>
            <consortium name="PulseNet: The National Subtyping Network for Foodborne Disease Surveillance"/>
            <person name="Tarr C.L."/>
            <person name="Trees E."/>
            <person name="Katz L.S."/>
            <person name="Carleton-Romer H.A."/>
            <person name="Stroika S."/>
            <person name="Kucerova Z."/>
            <person name="Roache K.F."/>
            <person name="Sabol A.L."/>
            <person name="Besser J."/>
            <person name="Gerner-Smidt P."/>
        </authorList>
    </citation>
    <scope>NUCLEOTIDE SEQUENCE</scope>
    <source>
        <strain evidence="1">PNUSAS008615</strain>
    </source>
</reference>